<keyword evidence="1" id="KW-0175">Coiled coil</keyword>
<keyword evidence="3" id="KW-1185">Reference proteome</keyword>
<reference evidence="2 3" key="1">
    <citation type="submission" date="2024-04" db="EMBL/GenBank/DDBJ databases">
        <authorList>
            <person name="Waldvogel A.-M."/>
            <person name="Schoenle A."/>
        </authorList>
    </citation>
    <scope>NUCLEOTIDE SEQUENCE [LARGE SCALE GENOMIC DNA]</scope>
</reference>
<evidence type="ECO:0000313" key="2">
    <source>
        <dbReference type="EMBL" id="CAL1607361.1"/>
    </source>
</evidence>
<dbReference type="EMBL" id="OZ035827">
    <property type="protein sequence ID" value="CAL1607361.1"/>
    <property type="molecule type" value="Genomic_DNA"/>
</dbReference>
<feature type="coiled-coil region" evidence="1">
    <location>
        <begin position="95"/>
        <end position="210"/>
    </location>
</feature>
<evidence type="ECO:0000256" key="1">
    <source>
        <dbReference type="SAM" id="Coils"/>
    </source>
</evidence>
<dbReference type="Proteomes" id="UP001497482">
    <property type="component" value="Chromosome 5"/>
</dbReference>
<evidence type="ECO:0000313" key="3">
    <source>
        <dbReference type="Proteomes" id="UP001497482"/>
    </source>
</evidence>
<name>A0AAV2M1Z5_KNICA</name>
<dbReference type="AlphaFoldDB" id="A0AAV2M1Z5"/>
<proteinExistence type="predicted"/>
<organism evidence="2 3">
    <name type="scientific">Knipowitschia caucasica</name>
    <name type="common">Caucasian dwarf goby</name>
    <name type="synonym">Pomatoschistus caucasicus</name>
    <dbReference type="NCBI Taxonomy" id="637954"/>
    <lineage>
        <taxon>Eukaryota</taxon>
        <taxon>Metazoa</taxon>
        <taxon>Chordata</taxon>
        <taxon>Craniata</taxon>
        <taxon>Vertebrata</taxon>
        <taxon>Euteleostomi</taxon>
        <taxon>Actinopterygii</taxon>
        <taxon>Neopterygii</taxon>
        <taxon>Teleostei</taxon>
        <taxon>Neoteleostei</taxon>
        <taxon>Acanthomorphata</taxon>
        <taxon>Gobiaria</taxon>
        <taxon>Gobiiformes</taxon>
        <taxon>Gobioidei</taxon>
        <taxon>Gobiidae</taxon>
        <taxon>Gobiinae</taxon>
        <taxon>Knipowitschia</taxon>
    </lineage>
</organism>
<feature type="coiled-coil region" evidence="1">
    <location>
        <begin position="250"/>
        <end position="333"/>
    </location>
</feature>
<sequence>MVVHVELARLLEVEKALEEQLQVNSVQKQRLTELELTLQERDQKINEQNDFLEQRDTLIEFGTKFIKNREKMMKNEALKIRNGVNLYVGNLQEKHIHLQNHCVDLEETVASLQQQLEQTAQILMDVDFESIMLKTEVAKLKYELNQQRMTADQIVQERDDLQLKVDELKEFLEQRDTLIDYGKEFIKKREKEINLVAREFQNQMDDYEEKVLEKQFHLENYCMDLQKDTLSLREQLDTAEQLHLQDEARNMKLETEISKMKKLQQQQEQTIQELQTSTQELQEELDEAEKYHIIDAVENIKNVGELAETKIQLKKSEAENKALKTSLQQADRDAETKDQTVAYLKTLLSDKQTAEEAQHKKVLQELETSFKTTLSKCEELETSLKESNDELCQTKLQVEEIQNELDKRGQKKRRRWWKCCRE</sequence>
<protein>
    <submittedName>
        <fullName evidence="2">Uncharacterized protein</fullName>
    </submittedName>
</protein>
<gene>
    <name evidence="2" type="ORF">KC01_LOCUS34411</name>
</gene>
<accession>A0AAV2M1Z5</accession>